<feature type="transmembrane region" description="Helical" evidence="1">
    <location>
        <begin position="288"/>
        <end position="307"/>
    </location>
</feature>
<feature type="transmembrane region" description="Helical" evidence="1">
    <location>
        <begin position="260"/>
        <end position="281"/>
    </location>
</feature>
<feature type="transmembrane region" description="Helical" evidence="1">
    <location>
        <begin position="187"/>
        <end position="211"/>
    </location>
</feature>
<dbReference type="EMBL" id="JACCBV010000001">
    <property type="protein sequence ID" value="NYE20952.1"/>
    <property type="molecule type" value="Genomic_DNA"/>
</dbReference>
<evidence type="ECO:0000256" key="1">
    <source>
        <dbReference type="SAM" id="Phobius"/>
    </source>
</evidence>
<proteinExistence type="predicted"/>
<accession>A0A7Y9GR14</accession>
<evidence type="ECO:0000313" key="2">
    <source>
        <dbReference type="EMBL" id="NYE20952.1"/>
    </source>
</evidence>
<keyword evidence="1" id="KW-0472">Membrane</keyword>
<feature type="transmembrane region" description="Helical" evidence="1">
    <location>
        <begin position="5"/>
        <end position="25"/>
    </location>
</feature>
<feature type="transmembrane region" description="Helical" evidence="1">
    <location>
        <begin position="334"/>
        <end position="352"/>
    </location>
</feature>
<dbReference type="RefSeq" id="WP_179491271.1">
    <property type="nucleotide sequence ID" value="NZ_JACCBV010000001.1"/>
</dbReference>
<keyword evidence="1" id="KW-0812">Transmembrane</keyword>
<keyword evidence="3" id="KW-1185">Reference proteome</keyword>
<dbReference type="AlphaFoldDB" id="A0A7Y9GR14"/>
<feature type="transmembrane region" description="Helical" evidence="1">
    <location>
        <begin position="364"/>
        <end position="389"/>
    </location>
</feature>
<evidence type="ECO:0000313" key="3">
    <source>
        <dbReference type="Proteomes" id="UP000576969"/>
    </source>
</evidence>
<dbReference type="Proteomes" id="UP000576969">
    <property type="component" value="Unassembled WGS sequence"/>
</dbReference>
<feature type="transmembrane region" description="Helical" evidence="1">
    <location>
        <begin position="313"/>
        <end position="329"/>
    </location>
</feature>
<feature type="transmembrane region" description="Helical" evidence="1">
    <location>
        <begin position="111"/>
        <end position="129"/>
    </location>
</feature>
<evidence type="ECO:0008006" key="4">
    <source>
        <dbReference type="Google" id="ProtNLM"/>
    </source>
</evidence>
<gene>
    <name evidence="2" type="ORF">BJ991_002980</name>
</gene>
<feature type="transmembrane region" description="Helical" evidence="1">
    <location>
        <begin position="149"/>
        <end position="175"/>
    </location>
</feature>
<reference evidence="2 3" key="1">
    <citation type="submission" date="2020-07" db="EMBL/GenBank/DDBJ databases">
        <title>Sequencing the genomes of 1000 actinobacteria strains.</title>
        <authorList>
            <person name="Klenk H.-P."/>
        </authorList>
    </citation>
    <scope>NUCLEOTIDE SEQUENCE [LARGE SCALE GENOMIC DNA]</scope>
    <source>
        <strain evidence="2 3">DSM 24662</strain>
    </source>
</reference>
<sequence length="414" mass="44336">MSRRAVLWIAFAIVHAGVAVLGWLLPNQPMGDVYLVYEPWSTRAVEGTGIVGITESWVYPHLALVPMVLAKAMSWLGGYEIAWAVVVTVVDALAFAALVGRGRSSGRWIAAWFWLVFIALLGPVGLYRLEGVTTPLALAACLWLFGRPALASVLLTVGMWIKVWPAALLASAVVAVRRRFAIAGTSIALSAVILLMVLAAGAGANALGFVAGQTDRGLQLEAPVSGYYVWRTVLGYDDSFIYYDRDVLTFQVTGPEVDTVIAAMTPVLAIAVVGVLVLGIVKMWRGATFAGLFPSLGLATVVAMILFNKVGSPQYLSWIIAPLALGLVLDRWHWWGPALLGLGTALLTQIVYPLTYGELLVASAFPTVVLTLRNLALAVLFVWAVVRVARTRTHPGMKRRDAASASASPKAAET</sequence>
<comment type="caution">
    <text evidence="2">The sequence shown here is derived from an EMBL/GenBank/DDBJ whole genome shotgun (WGS) entry which is preliminary data.</text>
</comment>
<feature type="transmembrane region" description="Helical" evidence="1">
    <location>
        <begin position="81"/>
        <end position="99"/>
    </location>
</feature>
<keyword evidence="1" id="KW-1133">Transmembrane helix</keyword>
<protein>
    <recommendedName>
        <fullName evidence="4">DUF2029 domain-containing protein</fullName>
    </recommendedName>
</protein>
<organism evidence="2 3">
    <name type="scientific">Microbacterium immunditiarum</name>
    <dbReference type="NCBI Taxonomy" id="337480"/>
    <lineage>
        <taxon>Bacteria</taxon>
        <taxon>Bacillati</taxon>
        <taxon>Actinomycetota</taxon>
        <taxon>Actinomycetes</taxon>
        <taxon>Micrococcales</taxon>
        <taxon>Microbacteriaceae</taxon>
        <taxon>Microbacterium</taxon>
    </lineage>
</organism>
<name>A0A7Y9GR14_9MICO</name>